<reference evidence="6 7" key="1">
    <citation type="submission" date="2024-04" db="EMBL/GenBank/DDBJ databases">
        <title>Novel genus in family Flammeovirgaceae.</title>
        <authorList>
            <person name="Nguyen T.H."/>
            <person name="Vuong T.Q."/>
            <person name="Le H."/>
            <person name="Kim S.-G."/>
        </authorList>
    </citation>
    <scope>NUCLEOTIDE SEQUENCE [LARGE SCALE GENOMIC DNA]</scope>
    <source>
        <strain evidence="6 7">JCM 23209</strain>
    </source>
</reference>
<dbReference type="Proteomes" id="UP001403385">
    <property type="component" value="Unassembled WGS sequence"/>
</dbReference>
<dbReference type="CDD" id="cd02754">
    <property type="entry name" value="MopB_Nitrate-R-NapA-like"/>
    <property type="match status" value="1"/>
</dbReference>
<dbReference type="CDD" id="cd00508">
    <property type="entry name" value="MopB_CT_Fdh-Nap-like"/>
    <property type="match status" value="1"/>
</dbReference>
<gene>
    <name evidence="6" type="ORF">AAG747_16600</name>
</gene>
<dbReference type="GO" id="GO:0016020">
    <property type="term" value="C:membrane"/>
    <property type="evidence" value="ECO:0007669"/>
    <property type="project" value="TreeGrafter"/>
</dbReference>
<dbReference type="InterPro" id="IPR009010">
    <property type="entry name" value="Asp_de-COase-like_dom_sf"/>
</dbReference>
<evidence type="ECO:0000256" key="2">
    <source>
        <dbReference type="ARBA" id="ARBA00022723"/>
    </source>
</evidence>
<keyword evidence="7" id="KW-1185">Reference proteome</keyword>
<dbReference type="GO" id="GO:0045333">
    <property type="term" value="P:cellular respiration"/>
    <property type="evidence" value="ECO:0007669"/>
    <property type="project" value="UniProtKB-ARBA"/>
</dbReference>
<dbReference type="Pfam" id="PF04879">
    <property type="entry name" value="Molybdop_Fe4S4"/>
    <property type="match status" value="1"/>
</dbReference>
<dbReference type="AlphaFoldDB" id="A0AAW9SCL7"/>
<dbReference type="PROSITE" id="PS00551">
    <property type="entry name" value="MOLYBDOPTERIN_PROK_1"/>
    <property type="match status" value="1"/>
</dbReference>
<keyword evidence="2" id="KW-0479">Metal-binding</keyword>
<organism evidence="6 7">
    <name type="scientific">Rapidithrix thailandica</name>
    <dbReference type="NCBI Taxonomy" id="413964"/>
    <lineage>
        <taxon>Bacteria</taxon>
        <taxon>Pseudomonadati</taxon>
        <taxon>Bacteroidota</taxon>
        <taxon>Cytophagia</taxon>
        <taxon>Cytophagales</taxon>
        <taxon>Flammeovirgaceae</taxon>
        <taxon>Rapidithrix</taxon>
    </lineage>
</organism>
<dbReference type="GO" id="GO:0009325">
    <property type="term" value="C:nitrate reductase complex"/>
    <property type="evidence" value="ECO:0007669"/>
    <property type="project" value="TreeGrafter"/>
</dbReference>
<evidence type="ECO:0000313" key="7">
    <source>
        <dbReference type="Proteomes" id="UP001403385"/>
    </source>
</evidence>
<dbReference type="Gene3D" id="3.40.228.10">
    <property type="entry name" value="Dimethylsulfoxide Reductase, domain 2"/>
    <property type="match status" value="1"/>
</dbReference>
<keyword evidence="1" id="KW-0004">4Fe-4S</keyword>
<comment type="caution">
    <text evidence="6">The sequence shown here is derived from an EMBL/GenBank/DDBJ whole genome shotgun (WGS) entry which is preliminary data.</text>
</comment>
<dbReference type="Pfam" id="PF00384">
    <property type="entry name" value="Molybdopterin"/>
    <property type="match status" value="1"/>
</dbReference>
<dbReference type="GO" id="GO:0008940">
    <property type="term" value="F:nitrate reductase activity"/>
    <property type="evidence" value="ECO:0007669"/>
    <property type="project" value="TreeGrafter"/>
</dbReference>
<dbReference type="Gene3D" id="2.20.25.90">
    <property type="entry name" value="ADC-like domains"/>
    <property type="match status" value="1"/>
</dbReference>
<accession>A0AAW9SCL7</accession>
<feature type="domain" description="4Fe-4S Mo/W bis-MGD-type" evidence="5">
    <location>
        <begin position="45"/>
        <end position="100"/>
    </location>
</feature>
<dbReference type="PANTHER" id="PTHR43105:SF11">
    <property type="entry name" value="PERIPLASMIC NITRATE REDUCTASE"/>
    <property type="match status" value="1"/>
</dbReference>
<dbReference type="Gene3D" id="2.40.40.20">
    <property type="match status" value="1"/>
</dbReference>
<dbReference type="InterPro" id="IPR006656">
    <property type="entry name" value="Mopterin_OxRdtase"/>
</dbReference>
<evidence type="ECO:0000259" key="5">
    <source>
        <dbReference type="PROSITE" id="PS51669"/>
    </source>
</evidence>
<dbReference type="InterPro" id="IPR050123">
    <property type="entry name" value="Prok_molybdopt-oxidoreductase"/>
</dbReference>
<dbReference type="SUPFAM" id="SSF50692">
    <property type="entry name" value="ADC-like"/>
    <property type="match status" value="1"/>
</dbReference>
<keyword evidence="4" id="KW-0411">Iron-sulfur</keyword>
<keyword evidence="3" id="KW-0408">Iron</keyword>
<dbReference type="PIRSF" id="PIRSF000144">
    <property type="entry name" value="CbbBc"/>
    <property type="match status" value="1"/>
</dbReference>
<dbReference type="Gene3D" id="3.40.50.740">
    <property type="match status" value="1"/>
</dbReference>
<dbReference type="GO" id="GO:0043546">
    <property type="term" value="F:molybdopterin cofactor binding"/>
    <property type="evidence" value="ECO:0007669"/>
    <property type="project" value="InterPro"/>
</dbReference>
<dbReference type="Pfam" id="PF01568">
    <property type="entry name" value="Molydop_binding"/>
    <property type="match status" value="1"/>
</dbReference>
<dbReference type="PROSITE" id="PS51669">
    <property type="entry name" value="4FE4S_MOW_BIS_MGD"/>
    <property type="match status" value="1"/>
</dbReference>
<protein>
    <submittedName>
        <fullName evidence="6">Nitrate reductase</fullName>
    </submittedName>
</protein>
<sequence length="760" mass="84847">MSRKEAKNLQRREFIKLSTGAIAVTGMALSGWGVTELIVDEGPVESWHKSVCRYCGTGCGVKLGLTKGKVVRVKGDTAAHNKGVICIKGSTLADLTQLEGRLTVPKIRTEGRLVETTWEAAMDLIASKFKENIELYGPDSVAFYGSGQLYIEESYTANKLFKAGIGTNNVDGNPRLCMASAAVGYTQTFGKDEPPGAYADIDHADCFFLMGANMYECHPPLWERMMIRKKSHPQTKIIVVDPRKTKTAEHSDIFLPVYPGTDLLLLNAMAYVIVKEGWYNKTFVKEHINFHNGQREVDFATYIRFLEDYAPEKVARKLGIPPRQIEEVAHWFATSQATMSMWTMGVNQRTQGVFLNNTLNSLHLITGQICRPGATPLSLTGQSNACGGVRDTGSLSHILPHGRMVANAHHRQEMEQLWGVPAGSISPKPGYDAVNLFKAMGEEKVKAALVMCTNPAQSMPNLAEAKKAMEKCFLVVADVFEDTETTKLADVVLPAALYLEKEGVYGQSERRYQLIEKLMDPPGQARSDFDILVDFAKRLGYGNLIQYSTPAECWEEYRNLSAASKYNFKGITRERLQKERGIQWPCPDENHPGTVRRYIQGDPFVQEGREIQFYGKPDHRAVVFLRPYIPTQQQLSEEFPYYLTTGRVVEQWHTGTMTDKIPALSEGSGRGVFVLHPSDAKKLQVAEEDLLEVSSQYGSMKGKVKISENETPGVIFAAFFDNKFLINLIVADNYDPVSKEPEYKVTAVSAKKYTEFSTEI</sequence>
<dbReference type="EMBL" id="JBDKWZ010000009">
    <property type="protein sequence ID" value="MEN7549545.1"/>
    <property type="molecule type" value="Genomic_DNA"/>
</dbReference>
<dbReference type="GO" id="GO:0030151">
    <property type="term" value="F:molybdenum ion binding"/>
    <property type="evidence" value="ECO:0007669"/>
    <property type="project" value="TreeGrafter"/>
</dbReference>
<dbReference type="InterPro" id="IPR006963">
    <property type="entry name" value="Mopterin_OxRdtase_4Fe-4S_dom"/>
</dbReference>
<dbReference type="SUPFAM" id="SSF53706">
    <property type="entry name" value="Formate dehydrogenase/DMSO reductase, domains 1-3"/>
    <property type="match status" value="1"/>
</dbReference>
<dbReference type="PANTHER" id="PTHR43105">
    <property type="entry name" value="RESPIRATORY NITRATE REDUCTASE"/>
    <property type="match status" value="1"/>
</dbReference>
<dbReference type="RefSeq" id="WP_346822324.1">
    <property type="nucleotide sequence ID" value="NZ_JBDKWZ010000009.1"/>
</dbReference>
<dbReference type="InterPro" id="IPR027467">
    <property type="entry name" value="MopterinOxRdtase_cofactor_BS"/>
</dbReference>
<proteinExistence type="predicted"/>
<evidence type="ECO:0000256" key="3">
    <source>
        <dbReference type="ARBA" id="ARBA00023004"/>
    </source>
</evidence>
<evidence type="ECO:0000256" key="4">
    <source>
        <dbReference type="ARBA" id="ARBA00023014"/>
    </source>
</evidence>
<evidence type="ECO:0000256" key="1">
    <source>
        <dbReference type="ARBA" id="ARBA00022485"/>
    </source>
</evidence>
<name>A0AAW9SCL7_9BACT</name>
<dbReference type="GO" id="GO:0051539">
    <property type="term" value="F:4 iron, 4 sulfur cluster binding"/>
    <property type="evidence" value="ECO:0007669"/>
    <property type="project" value="UniProtKB-KW"/>
</dbReference>
<dbReference type="SMART" id="SM00926">
    <property type="entry name" value="Molybdop_Fe4S4"/>
    <property type="match status" value="1"/>
</dbReference>
<evidence type="ECO:0000313" key="6">
    <source>
        <dbReference type="EMBL" id="MEN7549545.1"/>
    </source>
</evidence>
<dbReference type="InterPro" id="IPR006657">
    <property type="entry name" value="MoPterin_dinucl-bd_dom"/>
</dbReference>